<name>R7S1A1_PUNST</name>
<dbReference type="HOGENOM" id="CLU_710067_0_0_1"/>
<dbReference type="GeneID" id="18876848"/>
<feature type="compositionally biased region" description="Low complexity" evidence="1">
    <location>
        <begin position="223"/>
        <end position="236"/>
    </location>
</feature>
<keyword evidence="3" id="KW-1185">Reference proteome</keyword>
<evidence type="ECO:0000313" key="2">
    <source>
        <dbReference type="EMBL" id="EIN03567.1"/>
    </source>
</evidence>
<reference evidence="3" key="1">
    <citation type="journal article" date="2012" name="Science">
        <title>The Paleozoic origin of enzymatic lignin decomposition reconstructed from 31 fungal genomes.</title>
        <authorList>
            <person name="Floudas D."/>
            <person name="Binder M."/>
            <person name="Riley R."/>
            <person name="Barry K."/>
            <person name="Blanchette R.A."/>
            <person name="Henrissat B."/>
            <person name="Martinez A.T."/>
            <person name="Otillar R."/>
            <person name="Spatafora J.W."/>
            <person name="Yadav J.S."/>
            <person name="Aerts A."/>
            <person name="Benoit I."/>
            <person name="Boyd A."/>
            <person name="Carlson A."/>
            <person name="Copeland A."/>
            <person name="Coutinho P.M."/>
            <person name="de Vries R.P."/>
            <person name="Ferreira P."/>
            <person name="Findley K."/>
            <person name="Foster B."/>
            <person name="Gaskell J."/>
            <person name="Glotzer D."/>
            <person name="Gorecki P."/>
            <person name="Heitman J."/>
            <person name="Hesse C."/>
            <person name="Hori C."/>
            <person name="Igarashi K."/>
            <person name="Jurgens J.A."/>
            <person name="Kallen N."/>
            <person name="Kersten P."/>
            <person name="Kohler A."/>
            <person name="Kuees U."/>
            <person name="Kumar T.K.A."/>
            <person name="Kuo A."/>
            <person name="LaButti K."/>
            <person name="Larrondo L.F."/>
            <person name="Lindquist E."/>
            <person name="Ling A."/>
            <person name="Lombard V."/>
            <person name="Lucas S."/>
            <person name="Lundell T."/>
            <person name="Martin R."/>
            <person name="McLaughlin D.J."/>
            <person name="Morgenstern I."/>
            <person name="Morin E."/>
            <person name="Murat C."/>
            <person name="Nagy L.G."/>
            <person name="Nolan M."/>
            <person name="Ohm R.A."/>
            <person name="Patyshakuliyeva A."/>
            <person name="Rokas A."/>
            <person name="Ruiz-Duenas F.J."/>
            <person name="Sabat G."/>
            <person name="Salamov A."/>
            <person name="Samejima M."/>
            <person name="Schmutz J."/>
            <person name="Slot J.C."/>
            <person name="St John F."/>
            <person name="Stenlid J."/>
            <person name="Sun H."/>
            <person name="Sun S."/>
            <person name="Syed K."/>
            <person name="Tsang A."/>
            <person name="Wiebenga A."/>
            <person name="Young D."/>
            <person name="Pisabarro A."/>
            <person name="Eastwood D.C."/>
            <person name="Martin F."/>
            <person name="Cullen D."/>
            <person name="Grigoriev I.V."/>
            <person name="Hibbett D.S."/>
        </authorList>
    </citation>
    <scope>NUCLEOTIDE SEQUENCE [LARGE SCALE GENOMIC DNA]</scope>
    <source>
        <strain evidence="3">HHB-11173 SS5</strain>
    </source>
</reference>
<organism evidence="2 3">
    <name type="scientific">Punctularia strigosozonata (strain HHB-11173)</name>
    <name type="common">White-rot fungus</name>
    <dbReference type="NCBI Taxonomy" id="741275"/>
    <lineage>
        <taxon>Eukaryota</taxon>
        <taxon>Fungi</taxon>
        <taxon>Dikarya</taxon>
        <taxon>Basidiomycota</taxon>
        <taxon>Agaricomycotina</taxon>
        <taxon>Agaricomycetes</taxon>
        <taxon>Corticiales</taxon>
        <taxon>Punctulariaceae</taxon>
        <taxon>Punctularia</taxon>
    </lineage>
</organism>
<dbReference type="KEGG" id="psq:PUNSTDRAFT_116966"/>
<dbReference type="EMBL" id="JH687561">
    <property type="protein sequence ID" value="EIN03567.1"/>
    <property type="molecule type" value="Genomic_DNA"/>
</dbReference>
<feature type="region of interest" description="Disordered" evidence="1">
    <location>
        <begin position="221"/>
        <end position="243"/>
    </location>
</feature>
<dbReference type="RefSeq" id="XP_007389224.1">
    <property type="nucleotide sequence ID" value="XM_007389162.1"/>
</dbReference>
<dbReference type="AlphaFoldDB" id="R7S1A1"/>
<sequence>MLGLPSCVSDDWVTASASHPSTAAADPLISLDPDVSKLLRIQRFALRLSTVMGHSVRSKSGQDASTGPALIGILASELVDIENGLSPMNPRVAIAFLEVKLQLYTYGLQDDMMLASPMDLLSCYTSSIRMLEILHKLAAAPDTNAAFWPRSMLLSTVYATLCLLKLASLQTTHPQKFTVDRNMILREIMRAYDLLKGRSLTPGDEADQVCQIIRFLSRRLANSPPSSSTTSTSSTPAAPPKRPAMYVRARMSLGGLLYDAVYETIIAGPWGAKLQPGALRTLPGAAGCCGLTDADETVEREERERAETQAQVRAQPVVPQVAGMQAAPTVHAAAQELPMLSTSTSDLDVFGWLNGMDTTSYDELINDVANFGAFGTSWMMGDLSAMQMG</sequence>
<protein>
    <submittedName>
        <fullName evidence="2">Uncharacterized protein</fullName>
    </submittedName>
</protein>
<accession>R7S1A1</accession>
<dbReference type="Proteomes" id="UP000054196">
    <property type="component" value="Unassembled WGS sequence"/>
</dbReference>
<evidence type="ECO:0000313" key="3">
    <source>
        <dbReference type="Proteomes" id="UP000054196"/>
    </source>
</evidence>
<dbReference type="OrthoDB" id="3163292at2759"/>
<dbReference type="eggNOG" id="ENOG502QPVP">
    <property type="taxonomic scope" value="Eukaryota"/>
</dbReference>
<proteinExistence type="predicted"/>
<evidence type="ECO:0000256" key="1">
    <source>
        <dbReference type="SAM" id="MobiDB-lite"/>
    </source>
</evidence>
<gene>
    <name evidence="2" type="ORF">PUNSTDRAFT_116966</name>
</gene>